<accession>A0A6V7XX72</accession>
<reference evidence="1 2" key="1">
    <citation type="submission" date="2020-08" db="EMBL/GenBank/DDBJ databases">
        <authorList>
            <person name="Koutsovoulos G."/>
            <person name="Danchin GJ E."/>
        </authorList>
    </citation>
    <scope>NUCLEOTIDE SEQUENCE [LARGE SCALE GENOMIC DNA]</scope>
</reference>
<comment type="caution">
    <text evidence="1">The sequence shown here is derived from an EMBL/GenBank/DDBJ whole genome shotgun (WGS) entry which is preliminary data.</text>
</comment>
<dbReference type="Proteomes" id="UP000580250">
    <property type="component" value="Unassembled WGS sequence"/>
</dbReference>
<evidence type="ECO:0000313" key="1">
    <source>
        <dbReference type="EMBL" id="CAD2203908.1"/>
    </source>
</evidence>
<dbReference type="AlphaFoldDB" id="A0A6V7XX72"/>
<gene>
    <name evidence="1" type="ORF">MENT_LOCUS57614</name>
</gene>
<evidence type="ECO:0000313" key="2">
    <source>
        <dbReference type="Proteomes" id="UP000580250"/>
    </source>
</evidence>
<proteinExistence type="predicted"/>
<dbReference type="EMBL" id="CAJEWN010002482">
    <property type="protein sequence ID" value="CAD2203908.1"/>
    <property type="molecule type" value="Genomic_DNA"/>
</dbReference>
<name>A0A6V7XX72_MELEN</name>
<organism evidence="1 2">
    <name type="scientific">Meloidogyne enterolobii</name>
    <name type="common">Root-knot nematode worm</name>
    <name type="synonym">Meloidogyne mayaguensis</name>
    <dbReference type="NCBI Taxonomy" id="390850"/>
    <lineage>
        <taxon>Eukaryota</taxon>
        <taxon>Metazoa</taxon>
        <taxon>Ecdysozoa</taxon>
        <taxon>Nematoda</taxon>
        <taxon>Chromadorea</taxon>
        <taxon>Rhabditida</taxon>
        <taxon>Tylenchina</taxon>
        <taxon>Tylenchomorpha</taxon>
        <taxon>Tylenchoidea</taxon>
        <taxon>Meloidogynidae</taxon>
        <taxon>Meloidogyninae</taxon>
        <taxon>Meloidogyne</taxon>
    </lineage>
</organism>
<protein>
    <submittedName>
        <fullName evidence="1">Uncharacterized protein</fullName>
    </submittedName>
</protein>
<sequence length="110" mass="12256">MSYRACPEKFVGPSYGPAKSHSFLHFFGKKFYFLPQLPVRSGKLGIGDFSNFPVVGRIGPISRTYRLSAMANFLKKFLRVSLESGWVNLSLEKKEGGSSFEIKNLGNGKC</sequence>